<comment type="caution">
    <text evidence="5">The sequence shown here is derived from an EMBL/GenBank/DDBJ whole genome shotgun (WGS) entry which is preliminary data.</text>
</comment>
<keyword evidence="1" id="KW-0805">Transcription regulation</keyword>
<feature type="domain" description="HTH araC/xylS-type" evidence="4">
    <location>
        <begin position="143"/>
        <end position="241"/>
    </location>
</feature>
<dbReference type="EMBL" id="JACOOO010000041">
    <property type="protein sequence ID" value="MBC5630611.1"/>
    <property type="molecule type" value="Genomic_DNA"/>
</dbReference>
<dbReference type="RefSeq" id="WP_186860881.1">
    <property type="nucleotide sequence ID" value="NZ_JACOOO010000041.1"/>
</dbReference>
<protein>
    <submittedName>
        <fullName evidence="5">Helix-turn-helix transcriptional regulator</fullName>
    </submittedName>
</protein>
<proteinExistence type="predicted"/>
<evidence type="ECO:0000313" key="6">
    <source>
        <dbReference type="Proteomes" id="UP000596929"/>
    </source>
</evidence>
<dbReference type="PANTHER" id="PTHR43280">
    <property type="entry name" value="ARAC-FAMILY TRANSCRIPTIONAL REGULATOR"/>
    <property type="match status" value="1"/>
</dbReference>
<reference evidence="5 6" key="1">
    <citation type="submission" date="2020-08" db="EMBL/GenBank/DDBJ databases">
        <title>Genome public.</title>
        <authorList>
            <person name="Liu C."/>
            <person name="Sun Q."/>
        </authorList>
    </citation>
    <scope>NUCLEOTIDE SEQUENCE [LARGE SCALE GENOMIC DNA]</scope>
    <source>
        <strain evidence="5 6">NSJ-6</strain>
    </source>
</reference>
<evidence type="ECO:0000313" key="5">
    <source>
        <dbReference type="EMBL" id="MBC5630611.1"/>
    </source>
</evidence>
<evidence type="ECO:0000259" key="4">
    <source>
        <dbReference type="PROSITE" id="PS01124"/>
    </source>
</evidence>
<gene>
    <name evidence="5" type="ORF">H8S20_17270</name>
</gene>
<organism evidence="5 6">
    <name type="scientific">Clostridium hominis</name>
    <dbReference type="NCBI Taxonomy" id="2763036"/>
    <lineage>
        <taxon>Bacteria</taxon>
        <taxon>Bacillati</taxon>
        <taxon>Bacillota</taxon>
        <taxon>Clostridia</taxon>
        <taxon>Eubacteriales</taxon>
        <taxon>Clostridiaceae</taxon>
        <taxon>Clostridium</taxon>
    </lineage>
</organism>
<dbReference type="PANTHER" id="PTHR43280:SF28">
    <property type="entry name" value="HTH-TYPE TRANSCRIPTIONAL ACTIVATOR RHAS"/>
    <property type="match status" value="1"/>
</dbReference>
<dbReference type="Gene3D" id="1.10.10.60">
    <property type="entry name" value="Homeodomain-like"/>
    <property type="match status" value="2"/>
</dbReference>
<name>A0ABR7DGT2_9CLOT</name>
<dbReference type="InterPro" id="IPR018060">
    <property type="entry name" value="HTH_AraC"/>
</dbReference>
<sequence>MLIPITNPLSDFFTIFKVPTLMLNNNFEILYSCNQNIKSNNKKYISLAIEHLNNYEFAPGNITINIDDKIQFTSIQFYHYSNTPTHILIGPYILGNINYNNSLVPLISEDNLSTLIQMYNFIISSKQCTKSTNEITIKSPCVSRALEYIENNYTNEISINELCSELNINKCYFCSIFKKEVGTTFINYLNEYKVEKSKDLLKNSNLSLLDIAISVGFNNQSYYSKVFKKITSKTPIEFRNELLNS</sequence>
<dbReference type="SMART" id="SM00342">
    <property type="entry name" value="HTH_ARAC"/>
    <property type="match status" value="1"/>
</dbReference>
<dbReference type="InterPro" id="IPR018062">
    <property type="entry name" value="HTH_AraC-typ_CS"/>
</dbReference>
<dbReference type="Proteomes" id="UP000596929">
    <property type="component" value="Unassembled WGS sequence"/>
</dbReference>
<dbReference type="PROSITE" id="PS00041">
    <property type="entry name" value="HTH_ARAC_FAMILY_1"/>
    <property type="match status" value="1"/>
</dbReference>
<evidence type="ECO:0000256" key="1">
    <source>
        <dbReference type="ARBA" id="ARBA00023015"/>
    </source>
</evidence>
<dbReference type="InterPro" id="IPR009057">
    <property type="entry name" value="Homeodomain-like_sf"/>
</dbReference>
<evidence type="ECO:0000256" key="3">
    <source>
        <dbReference type="ARBA" id="ARBA00023163"/>
    </source>
</evidence>
<keyword evidence="2" id="KW-0238">DNA-binding</keyword>
<keyword evidence="6" id="KW-1185">Reference proteome</keyword>
<dbReference type="SUPFAM" id="SSF46689">
    <property type="entry name" value="Homeodomain-like"/>
    <property type="match status" value="2"/>
</dbReference>
<accession>A0ABR7DGT2</accession>
<dbReference type="PROSITE" id="PS01124">
    <property type="entry name" value="HTH_ARAC_FAMILY_2"/>
    <property type="match status" value="1"/>
</dbReference>
<dbReference type="Pfam" id="PF12833">
    <property type="entry name" value="HTH_18"/>
    <property type="match status" value="1"/>
</dbReference>
<keyword evidence="3" id="KW-0804">Transcription</keyword>
<evidence type="ECO:0000256" key="2">
    <source>
        <dbReference type="ARBA" id="ARBA00023125"/>
    </source>
</evidence>